<dbReference type="Gene3D" id="3.30.2090.10">
    <property type="entry name" value="Multidrug efflux transporter AcrB TolC docking domain, DN and DC subdomains"/>
    <property type="match status" value="2"/>
</dbReference>
<dbReference type="GO" id="GO:0005886">
    <property type="term" value="C:plasma membrane"/>
    <property type="evidence" value="ECO:0007669"/>
    <property type="project" value="UniProtKB-SubCell"/>
</dbReference>
<dbReference type="SUPFAM" id="SSF82693">
    <property type="entry name" value="Multidrug efflux transporter AcrB pore domain, PN1, PN2, PC1 and PC2 subdomains"/>
    <property type="match status" value="4"/>
</dbReference>
<dbReference type="GO" id="GO:0042910">
    <property type="term" value="F:xenobiotic transmembrane transporter activity"/>
    <property type="evidence" value="ECO:0007669"/>
    <property type="project" value="TreeGrafter"/>
</dbReference>
<dbReference type="SUPFAM" id="SSF82866">
    <property type="entry name" value="Multidrug efflux transporter AcrB transmembrane domain"/>
    <property type="match status" value="2"/>
</dbReference>
<keyword evidence="2" id="KW-0813">Transport</keyword>
<reference evidence="9 10" key="1">
    <citation type="journal article" date="2018" name="Aquat. Microb. Ecol.">
        <title>Gammaproteobacterial methanotrophs dominate.</title>
        <authorList>
            <person name="Rissanen A.J."/>
            <person name="Saarenheimo J."/>
            <person name="Tiirola M."/>
            <person name="Peura S."/>
            <person name="Aalto S.L."/>
            <person name="Karvinen A."/>
            <person name="Nykanen H."/>
        </authorList>
    </citation>
    <scope>NUCLEOTIDE SEQUENCE [LARGE SCALE GENOMIC DNA]</scope>
    <source>
        <strain evidence="9">AMbin10</strain>
    </source>
</reference>
<dbReference type="InterPro" id="IPR001036">
    <property type="entry name" value="Acrflvin-R"/>
</dbReference>
<dbReference type="PANTHER" id="PTHR32063:SF34">
    <property type="entry name" value="MULTIDRUG RESISTANCE PROTEIN MDTC"/>
    <property type="match status" value="1"/>
</dbReference>
<dbReference type="Gene3D" id="3.30.70.1430">
    <property type="entry name" value="Multidrug efflux transporter AcrB pore domain"/>
    <property type="match status" value="2"/>
</dbReference>
<dbReference type="Proteomes" id="UP000249396">
    <property type="component" value="Unassembled WGS sequence"/>
</dbReference>
<evidence type="ECO:0000313" key="9">
    <source>
        <dbReference type="EMBL" id="PZN76601.1"/>
    </source>
</evidence>
<evidence type="ECO:0000256" key="7">
    <source>
        <dbReference type="ARBA" id="ARBA00023136"/>
    </source>
</evidence>
<feature type="transmembrane region" description="Helical" evidence="8">
    <location>
        <begin position="431"/>
        <end position="451"/>
    </location>
</feature>
<dbReference type="FunFam" id="3.30.70.1430:FF:000001">
    <property type="entry name" value="Efflux pump membrane transporter"/>
    <property type="match status" value="1"/>
</dbReference>
<keyword evidence="5 8" id="KW-0812">Transmembrane</keyword>
<dbReference type="Gene3D" id="3.30.70.1320">
    <property type="entry name" value="Multidrug efflux transporter AcrB pore domain like"/>
    <property type="match status" value="1"/>
</dbReference>
<accession>A0A2W4QWX6</accession>
<feature type="transmembrane region" description="Helical" evidence="8">
    <location>
        <begin position="463"/>
        <end position="485"/>
    </location>
</feature>
<evidence type="ECO:0000256" key="8">
    <source>
        <dbReference type="SAM" id="Phobius"/>
    </source>
</evidence>
<dbReference type="Gene3D" id="1.20.1640.10">
    <property type="entry name" value="Multidrug efflux transporter AcrB transmembrane domain"/>
    <property type="match status" value="2"/>
</dbReference>
<evidence type="ECO:0000256" key="4">
    <source>
        <dbReference type="ARBA" id="ARBA00022519"/>
    </source>
</evidence>
<feature type="transmembrane region" description="Helical" evidence="8">
    <location>
        <begin position="989"/>
        <end position="1015"/>
    </location>
</feature>
<dbReference type="Gene3D" id="3.30.70.1440">
    <property type="entry name" value="Multidrug efflux transporter AcrB pore domain"/>
    <property type="match status" value="1"/>
</dbReference>
<dbReference type="PANTHER" id="PTHR32063">
    <property type="match status" value="1"/>
</dbReference>
<dbReference type="AlphaFoldDB" id="A0A2W4QWX6"/>
<dbReference type="EMBL" id="QJPH01000357">
    <property type="protein sequence ID" value="PZN76601.1"/>
    <property type="molecule type" value="Genomic_DNA"/>
</dbReference>
<keyword evidence="6 8" id="KW-1133">Transmembrane helix</keyword>
<comment type="caution">
    <text evidence="9">The sequence shown here is derived from an EMBL/GenBank/DDBJ whole genome shotgun (WGS) entry which is preliminary data.</text>
</comment>
<keyword evidence="7 8" id="KW-0472">Membrane</keyword>
<feature type="transmembrane region" description="Helical" evidence="8">
    <location>
        <begin position="961"/>
        <end position="983"/>
    </location>
</feature>
<keyword evidence="3" id="KW-1003">Cell membrane</keyword>
<dbReference type="SUPFAM" id="SSF82714">
    <property type="entry name" value="Multidrug efflux transporter AcrB TolC docking domain, DN and DC subdomains"/>
    <property type="match status" value="2"/>
</dbReference>
<dbReference type="PRINTS" id="PR00702">
    <property type="entry name" value="ACRIFLAVINRP"/>
</dbReference>
<feature type="transmembrane region" description="Helical" evidence="8">
    <location>
        <begin position="359"/>
        <end position="380"/>
    </location>
</feature>
<gene>
    <name evidence="9" type="ORF">DM484_16240</name>
</gene>
<dbReference type="Pfam" id="PF00873">
    <property type="entry name" value="ACR_tran"/>
    <property type="match status" value="1"/>
</dbReference>
<feature type="transmembrane region" description="Helical" evidence="8">
    <location>
        <begin position="898"/>
        <end position="924"/>
    </location>
</feature>
<evidence type="ECO:0000256" key="6">
    <source>
        <dbReference type="ARBA" id="ARBA00022989"/>
    </source>
</evidence>
<feature type="transmembrane region" description="Helical" evidence="8">
    <location>
        <begin position="860"/>
        <end position="878"/>
    </location>
</feature>
<evidence type="ECO:0000256" key="3">
    <source>
        <dbReference type="ARBA" id="ARBA00022475"/>
    </source>
</evidence>
<name>A0A2W4QWX6_9GAMM</name>
<dbReference type="InterPro" id="IPR027463">
    <property type="entry name" value="AcrB_DN_DC_subdom"/>
</dbReference>
<evidence type="ECO:0000256" key="5">
    <source>
        <dbReference type="ARBA" id="ARBA00022692"/>
    </source>
</evidence>
<sequence>MNLSAFFIYRPVATTLLTIGLTLAGIIAFLQLPVAPLPQVDNPTINVSASLPGASPETMAATVATPLERSLGRIAGITEMTSSSSLGSTNITLQFDLDRDIDGAARDVQAAINAASSLLPTNLPSRPNYRKVNPADSPILILAMTSDTQTRGQMYDAASTILAQKISQIRGVGQVTVGGSSLPAVRVELNPNALAKYGVGLEDVRTAIVAANPNRPKGSVEDDRHYWQIQANDQAKSAKEYLPLIVAYRNGAAVRIADLGTAVDSVEDLRNAGLKNGKPSVLLILFKQPGANVIETVEKVKAMLPQLRASIPNAIDLSVVVDRSTTIRASVNEVGKSLFISIGLVIFVVFVFLRNPASALIPIIVVPVSLIGAFGVMYLCHYSIDNLSLMALTIATGFVVDDAIVVLENTSRHIEKGVPPLQAALKGTEEVGFTVLSMSLSLIAVFVPILLMGGLVGRIFREFAVTLSVAVLVSLVVSLTTTPMLCARLLKPESKQHGRIYLWVERLFDRLLRGYERSLRWALGHPRLMMLLLLCTIGLNIYLYVIIPKGFFPVQDTGRLGGTIQADQSTSFQSMAKKLADFVNIVRQDQAIDNVIGVAGGQQGSNTARMFAVLKPPEDRDAPLDLILGRLRKKLANEPGASLFLQPQQELNVGGRLSASMFQYTLQAEHLADLREWAPKILKALSTRPELTDVNTDQQDKGQQVSLKVDRDAATRLGVNMALIDASLNDAFGQRQVSVMYNPLNQYHVVMELAPEYWQNSQTLRQIYLSVAPVTPQTANTQPPLSAFASYAPTNTPLTVNHQGQFAAATISFNLKPGYSLSDATEIIKKTLQEIGVPASVHSGFQGTAKVFQDSLKNQPWLILAALFAIYIVLGILYESYVHPITIISTLPSAGVGAILALLATGTEFSIIALIGVILLIGIVKKNAIMMIDFALNAEREQGIDAHEAIFTACMIRFRPIMMTTFAALLGALPLALGSGYGAELRRPLGITIVGGLIVSQMLTLYTTPVVYLYLERFRLWCGRGFRPNPVVDHTQ</sequence>
<dbReference type="NCBIfam" id="NF033617">
    <property type="entry name" value="RND_permease_2"/>
    <property type="match status" value="1"/>
</dbReference>
<organism evidence="9 10">
    <name type="scientific">Candidatus Methylumidiphilus alinenensis</name>
    <dbReference type="NCBI Taxonomy" id="2202197"/>
    <lineage>
        <taxon>Bacteria</taxon>
        <taxon>Pseudomonadati</taxon>
        <taxon>Pseudomonadota</taxon>
        <taxon>Gammaproteobacteria</taxon>
        <taxon>Methylococcales</taxon>
        <taxon>Candidatus Methylumidiphilus</taxon>
    </lineage>
</organism>
<feature type="transmembrane region" description="Helical" evidence="8">
    <location>
        <begin position="528"/>
        <end position="547"/>
    </location>
</feature>
<evidence type="ECO:0000256" key="2">
    <source>
        <dbReference type="ARBA" id="ARBA00022448"/>
    </source>
</evidence>
<feature type="transmembrane region" description="Helical" evidence="8">
    <location>
        <begin position="334"/>
        <end position="353"/>
    </location>
</feature>
<proteinExistence type="predicted"/>
<dbReference type="FunFam" id="1.20.1640.10:FF:000001">
    <property type="entry name" value="Efflux pump membrane transporter"/>
    <property type="match status" value="1"/>
</dbReference>
<evidence type="ECO:0000256" key="1">
    <source>
        <dbReference type="ARBA" id="ARBA00004429"/>
    </source>
</evidence>
<comment type="subcellular location">
    <subcellularLocation>
        <location evidence="1">Cell inner membrane</location>
        <topology evidence="1">Multi-pass membrane protein</topology>
    </subcellularLocation>
</comment>
<evidence type="ECO:0000313" key="10">
    <source>
        <dbReference type="Proteomes" id="UP000249396"/>
    </source>
</evidence>
<keyword evidence="4" id="KW-0997">Cell inner membrane</keyword>
<feature type="transmembrane region" description="Helical" evidence="8">
    <location>
        <begin position="6"/>
        <end position="30"/>
    </location>
</feature>
<protein>
    <submittedName>
        <fullName evidence="9">Multidrug transporter subunit MdtC</fullName>
    </submittedName>
</protein>